<dbReference type="InterPro" id="IPR000847">
    <property type="entry name" value="LysR_HTH_N"/>
</dbReference>
<dbReference type="Pfam" id="PF00126">
    <property type="entry name" value="HTH_1"/>
    <property type="match status" value="1"/>
</dbReference>
<dbReference type="SUPFAM" id="SSF46785">
    <property type="entry name" value="Winged helix' DNA-binding domain"/>
    <property type="match status" value="1"/>
</dbReference>
<name>A0ABY7YRP3_9HYPH</name>
<dbReference type="Pfam" id="PF03466">
    <property type="entry name" value="LysR_substrate"/>
    <property type="match status" value="1"/>
</dbReference>
<keyword evidence="4" id="KW-0804">Transcription</keyword>
<dbReference type="PROSITE" id="PS50931">
    <property type="entry name" value="HTH_LYSR"/>
    <property type="match status" value="1"/>
</dbReference>
<protein>
    <submittedName>
        <fullName evidence="6">LysR family transcriptional regulator</fullName>
    </submittedName>
</protein>
<dbReference type="EMBL" id="CP118246">
    <property type="protein sequence ID" value="WDR03941.1"/>
    <property type="molecule type" value="Genomic_DNA"/>
</dbReference>
<feature type="domain" description="HTH lysR-type" evidence="5">
    <location>
        <begin position="1"/>
        <end position="58"/>
    </location>
</feature>
<dbReference type="Proteomes" id="UP001220530">
    <property type="component" value="Chromosome"/>
</dbReference>
<keyword evidence="2" id="KW-0805">Transcription regulation</keyword>
<sequence>MEMHQIRYFIAVAEELHFSRAAQREHVSQPPLSLQIKKLEDELGVVLFERTKRHVKLSEAGAAFLPAARAILESAKVGRLAAERAHRGETGRTSIGFVHSASISYLPKLIGPFRQKFPQTGIEFHEMSVSEQIDALAIGAIDVGIVRPPVLDPTIVSFSVQREGFCVAVPIAHRLCGKTSVTMSDLRDENFVFYPRHRSPAFYNQLISLCASAGFSPQIAVEANTMYTAIGLVGTGVGIALLPQSISMIAAPTVRYIDLADTSFQSELCLAYRPDNPSRAAKALVDFARTPQMLPDTTAAKASILASLI</sequence>
<proteinExistence type="inferred from homology"/>
<reference evidence="6 7" key="1">
    <citation type="submission" date="2023-02" db="EMBL/GenBank/DDBJ databases">
        <title>Devosia algicola sp. nov., isolated from the phycosphere of marine algae.</title>
        <authorList>
            <person name="Kim J.M."/>
            <person name="Lee J.K."/>
            <person name="Choi B.J."/>
            <person name="Bayburt H."/>
            <person name="Jeon C.O."/>
        </authorList>
    </citation>
    <scope>NUCLEOTIDE SEQUENCE [LARGE SCALE GENOMIC DNA]</scope>
    <source>
        <strain evidence="6 7">G20-9</strain>
    </source>
</reference>
<dbReference type="CDD" id="cd08414">
    <property type="entry name" value="PBP2_LTTR_aromatics_like"/>
    <property type="match status" value="1"/>
</dbReference>
<evidence type="ECO:0000313" key="7">
    <source>
        <dbReference type="Proteomes" id="UP001220530"/>
    </source>
</evidence>
<gene>
    <name evidence="6" type="ORF">PSQ19_07930</name>
</gene>
<dbReference type="PANTHER" id="PTHR30346">
    <property type="entry name" value="TRANSCRIPTIONAL DUAL REGULATOR HCAR-RELATED"/>
    <property type="match status" value="1"/>
</dbReference>
<organism evidence="6 7">
    <name type="scientific">Devosia algicola</name>
    <dbReference type="NCBI Taxonomy" id="3026418"/>
    <lineage>
        <taxon>Bacteria</taxon>
        <taxon>Pseudomonadati</taxon>
        <taxon>Pseudomonadota</taxon>
        <taxon>Alphaproteobacteria</taxon>
        <taxon>Hyphomicrobiales</taxon>
        <taxon>Devosiaceae</taxon>
        <taxon>Devosia</taxon>
    </lineage>
</organism>
<dbReference type="SUPFAM" id="SSF53850">
    <property type="entry name" value="Periplasmic binding protein-like II"/>
    <property type="match status" value="1"/>
</dbReference>
<keyword evidence="3" id="KW-0238">DNA-binding</keyword>
<dbReference type="PRINTS" id="PR00039">
    <property type="entry name" value="HTHLYSR"/>
</dbReference>
<dbReference type="RefSeq" id="WP_282220328.1">
    <property type="nucleotide sequence ID" value="NZ_CP118246.1"/>
</dbReference>
<evidence type="ECO:0000259" key="5">
    <source>
        <dbReference type="PROSITE" id="PS50931"/>
    </source>
</evidence>
<dbReference type="Gene3D" id="3.40.190.10">
    <property type="entry name" value="Periplasmic binding protein-like II"/>
    <property type="match status" value="2"/>
</dbReference>
<evidence type="ECO:0000256" key="4">
    <source>
        <dbReference type="ARBA" id="ARBA00023163"/>
    </source>
</evidence>
<dbReference type="Gene3D" id="1.10.10.10">
    <property type="entry name" value="Winged helix-like DNA-binding domain superfamily/Winged helix DNA-binding domain"/>
    <property type="match status" value="1"/>
</dbReference>
<dbReference type="InterPro" id="IPR036390">
    <property type="entry name" value="WH_DNA-bd_sf"/>
</dbReference>
<dbReference type="InterPro" id="IPR036388">
    <property type="entry name" value="WH-like_DNA-bd_sf"/>
</dbReference>
<evidence type="ECO:0000256" key="2">
    <source>
        <dbReference type="ARBA" id="ARBA00023015"/>
    </source>
</evidence>
<evidence type="ECO:0000256" key="3">
    <source>
        <dbReference type="ARBA" id="ARBA00023125"/>
    </source>
</evidence>
<evidence type="ECO:0000256" key="1">
    <source>
        <dbReference type="ARBA" id="ARBA00009437"/>
    </source>
</evidence>
<evidence type="ECO:0000313" key="6">
    <source>
        <dbReference type="EMBL" id="WDR03941.1"/>
    </source>
</evidence>
<dbReference type="PANTHER" id="PTHR30346:SF0">
    <property type="entry name" value="HCA OPERON TRANSCRIPTIONAL ACTIVATOR HCAR"/>
    <property type="match status" value="1"/>
</dbReference>
<accession>A0ABY7YRP3</accession>
<comment type="similarity">
    <text evidence="1">Belongs to the LysR transcriptional regulatory family.</text>
</comment>
<dbReference type="InterPro" id="IPR005119">
    <property type="entry name" value="LysR_subst-bd"/>
</dbReference>
<keyword evidence="7" id="KW-1185">Reference proteome</keyword>